<accession>A0ABU1W5Z6</accession>
<dbReference type="PROSITE" id="PS51186">
    <property type="entry name" value="GNAT"/>
    <property type="match status" value="1"/>
</dbReference>
<evidence type="ECO:0000313" key="4">
    <source>
        <dbReference type="EMBL" id="MDR7133001.1"/>
    </source>
</evidence>
<dbReference type="CDD" id="cd04301">
    <property type="entry name" value="NAT_SF"/>
    <property type="match status" value="1"/>
</dbReference>
<gene>
    <name evidence="4" type="ORF">J2X06_000185</name>
</gene>
<dbReference type="Pfam" id="PF00583">
    <property type="entry name" value="Acetyltransf_1"/>
    <property type="match status" value="1"/>
</dbReference>
<name>A0ABU1W5Z6_9GAMM</name>
<dbReference type="PANTHER" id="PTHR43877:SF2">
    <property type="entry name" value="AMINOALKYLPHOSPHONATE N-ACETYLTRANSFERASE-RELATED"/>
    <property type="match status" value="1"/>
</dbReference>
<feature type="domain" description="N-acetyltransferase" evidence="3">
    <location>
        <begin position="8"/>
        <end position="148"/>
    </location>
</feature>
<dbReference type="EMBL" id="JAVDVY010000001">
    <property type="protein sequence ID" value="MDR7133001.1"/>
    <property type="molecule type" value="Genomic_DNA"/>
</dbReference>
<dbReference type="Gene3D" id="3.40.630.30">
    <property type="match status" value="1"/>
</dbReference>
<proteinExistence type="predicted"/>
<evidence type="ECO:0000256" key="1">
    <source>
        <dbReference type="ARBA" id="ARBA00022679"/>
    </source>
</evidence>
<dbReference type="InterPro" id="IPR016181">
    <property type="entry name" value="Acyl_CoA_acyltransferase"/>
</dbReference>
<evidence type="ECO:0000313" key="5">
    <source>
        <dbReference type="Proteomes" id="UP001251524"/>
    </source>
</evidence>
<comment type="caution">
    <text evidence="4">The sequence shown here is derived from an EMBL/GenBank/DDBJ whole genome shotgun (WGS) entry which is preliminary data.</text>
</comment>
<organism evidence="4 5">
    <name type="scientific">Lysobacter niastensis</name>
    <dbReference type="NCBI Taxonomy" id="380629"/>
    <lineage>
        <taxon>Bacteria</taxon>
        <taxon>Pseudomonadati</taxon>
        <taxon>Pseudomonadota</taxon>
        <taxon>Gammaproteobacteria</taxon>
        <taxon>Lysobacterales</taxon>
        <taxon>Lysobacteraceae</taxon>
        <taxon>Lysobacter</taxon>
    </lineage>
</organism>
<keyword evidence="2" id="KW-0012">Acyltransferase</keyword>
<dbReference type="InterPro" id="IPR050832">
    <property type="entry name" value="Bact_Acetyltransf"/>
</dbReference>
<dbReference type="RefSeq" id="WP_310057069.1">
    <property type="nucleotide sequence ID" value="NZ_JAVDVY010000001.1"/>
</dbReference>
<dbReference type="InterPro" id="IPR000182">
    <property type="entry name" value="GNAT_dom"/>
</dbReference>
<reference evidence="4 5" key="1">
    <citation type="submission" date="2023-07" db="EMBL/GenBank/DDBJ databases">
        <title>Sorghum-associated microbial communities from plants grown in Nebraska, USA.</title>
        <authorList>
            <person name="Schachtman D."/>
        </authorList>
    </citation>
    <scope>NUCLEOTIDE SEQUENCE [LARGE SCALE GENOMIC DNA]</scope>
    <source>
        <strain evidence="4 5">BE198</strain>
    </source>
</reference>
<dbReference type="Proteomes" id="UP001251524">
    <property type="component" value="Unassembled WGS sequence"/>
</dbReference>
<dbReference type="PANTHER" id="PTHR43877">
    <property type="entry name" value="AMINOALKYLPHOSPHONATE N-ACETYLTRANSFERASE-RELATED-RELATED"/>
    <property type="match status" value="1"/>
</dbReference>
<dbReference type="SUPFAM" id="SSF55729">
    <property type="entry name" value="Acyl-CoA N-acyltransferases (Nat)"/>
    <property type="match status" value="1"/>
</dbReference>
<evidence type="ECO:0000256" key="2">
    <source>
        <dbReference type="ARBA" id="ARBA00023315"/>
    </source>
</evidence>
<keyword evidence="1" id="KW-0808">Transferase</keyword>
<sequence>MTADAKSIDIRILTVEADLRAVWPLVSQLRPEFDEDRFVEQMQRQIAQGCRATALYDEDGAPRAFACWRVMEMLAVGKHVYVDDLVTDSAVRSRGFGKRMLDWLKIEARRLGCDRLQLDSGTHRQDAHAFYLREALRIEAFHFGIALK</sequence>
<protein>
    <submittedName>
        <fullName evidence="4">GNAT superfamily N-acetyltransferase</fullName>
    </submittedName>
</protein>
<evidence type="ECO:0000259" key="3">
    <source>
        <dbReference type="PROSITE" id="PS51186"/>
    </source>
</evidence>
<keyword evidence="5" id="KW-1185">Reference proteome</keyword>